<evidence type="ECO:0000256" key="2">
    <source>
        <dbReference type="ARBA" id="ARBA00022776"/>
    </source>
</evidence>
<dbReference type="InterPro" id="IPR036277">
    <property type="entry name" value="SMC_hinge_sf"/>
</dbReference>
<dbReference type="GO" id="GO:0007062">
    <property type="term" value="P:sister chromatid cohesion"/>
    <property type="evidence" value="ECO:0007669"/>
    <property type="project" value="TreeGrafter"/>
</dbReference>
<dbReference type="GO" id="GO:0005524">
    <property type="term" value="F:ATP binding"/>
    <property type="evidence" value="ECO:0007669"/>
    <property type="project" value="InterPro"/>
</dbReference>
<feature type="domain" description="SMC hinge" evidence="6">
    <location>
        <begin position="43"/>
        <end position="152"/>
    </location>
</feature>
<dbReference type="Proteomes" id="UP001195769">
    <property type="component" value="Unassembled WGS sequence"/>
</dbReference>
<name>A0AAD4DSW2_9AGAM</name>
<gene>
    <name evidence="7" type="ORF">F5891DRAFT_1207700</name>
</gene>
<dbReference type="SMART" id="SM00968">
    <property type="entry name" value="SMC_hinge"/>
    <property type="match status" value="1"/>
</dbReference>
<keyword evidence="3" id="KW-0175">Coiled coil</keyword>
<dbReference type="Gene3D" id="3.30.70.1620">
    <property type="match status" value="1"/>
</dbReference>
<reference evidence="7" key="1">
    <citation type="journal article" date="2020" name="New Phytol.">
        <title>Comparative genomics reveals dynamic genome evolution in host specialist ectomycorrhizal fungi.</title>
        <authorList>
            <person name="Lofgren L.A."/>
            <person name="Nguyen N.H."/>
            <person name="Vilgalys R."/>
            <person name="Ruytinx J."/>
            <person name="Liao H.L."/>
            <person name="Branco S."/>
            <person name="Kuo A."/>
            <person name="LaButti K."/>
            <person name="Lipzen A."/>
            <person name="Andreopoulos W."/>
            <person name="Pangilinan J."/>
            <person name="Riley R."/>
            <person name="Hundley H."/>
            <person name="Na H."/>
            <person name="Barry K."/>
            <person name="Grigoriev I.V."/>
            <person name="Stajich J.E."/>
            <person name="Kennedy P.G."/>
        </authorList>
    </citation>
    <scope>NUCLEOTIDE SEQUENCE</scope>
    <source>
        <strain evidence="7">FC203</strain>
    </source>
</reference>
<keyword evidence="5" id="KW-0131">Cell cycle</keyword>
<evidence type="ECO:0000256" key="4">
    <source>
        <dbReference type="ARBA" id="ARBA00023242"/>
    </source>
</evidence>
<protein>
    <submittedName>
        <fullName evidence="7">SMCs flexible hinge</fullName>
    </submittedName>
</protein>
<evidence type="ECO:0000259" key="6">
    <source>
        <dbReference type="SMART" id="SM00968"/>
    </source>
</evidence>
<keyword evidence="1" id="KW-0132">Cell division</keyword>
<evidence type="ECO:0000256" key="1">
    <source>
        <dbReference type="ARBA" id="ARBA00022618"/>
    </source>
</evidence>
<evidence type="ECO:0000313" key="8">
    <source>
        <dbReference type="Proteomes" id="UP001195769"/>
    </source>
</evidence>
<organism evidence="7 8">
    <name type="scientific">Suillus fuscotomentosus</name>
    <dbReference type="NCBI Taxonomy" id="1912939"/>
    <lineage>
        <taxon>Eukaryota</taxon>
        <taxon>Fungi</taxon>
        <taxon>Dikarya</taxon>
        <taxon>Basidiomycota</taxon>
        <taxon>Agaricomycotina</taxon>
        <taxon>Agaricomycetes</taxon>
        <taxon>Agaricomycetidae</taxon>
        <taxon>Boletales</taxon>
        <taxon>Suillineae</taxon>
        <taxon>Suillaceae</taxon>
        <taxon>Suillus</taxon>
    </lineage>
</organism>
<dbReference type="RefSeq" id="XP_041218907.1">
    <property type="nucleotide sequence ID" value="XM_041369080.1"/>
</dbReference>
<evidence type="ECO:0000256" key="5">
    <source>
        <dbReference type="ARBA" id="ARBA00023306"/>
    </source>
</evidence>
<dbReference type="Gene3D" id="3.40.50.300">
    <property type="entry name" value="P-loop containing nucleotide triphosphate hydrolases"/>
    <property type="match status" value="1"/>
</dbReference>
<dbReference type="InterPro" id="IPR010935">
    <property type="entry name" value="SMC_hinge"/>
</dbReference>
<dbReference type="PANTHER" id="PTHR18937">
    <property type="entry name" value="STRUCTURAL MAINTENANCE OF CHROMOSOMES SMC FAMILY MEMBER"/>
    <property type="match status" value="1"/>
</dbReference>
<dbReference type="InterPro" id="IPR027417">
    <property type="entry name" value="P-loop_NTPase"/>
</dbReference>
<dbReference type="GO" id="GO:0003677">
    <property type="term" value="F:DNA binding"/>
    <property type="evidence" value="ECO:0007669"/>
    <property type="project" value="TreeGrafter"/>
</dbReference>
<comment type="caution">
    <text evidence="7">The sequence shown here is derived from an EMBL/GenBank/DDBJ whole genome shotgun (WGS) entry which is preliminary data.</text>
</comment>
<dbReference type="GO" id="GO:0005634">
    <property type="term" value="C:nucleus"/>
    <property type="evidence" value="ECO:0007669"/>
    <property type="project" value="TreeGrafter"/>
</dbReference>
<accession>A0AAD4DSW2</accession>
<dbReference type="Pfam" id="PF06470">
    <property type="entry name" value="SMC_hinge"/>
    <property type="match status" value="1"/>
</dbReference>
<dbReference type="PANTHER" id="PTHR18937:SF12">
    <property type="entry name" value="STRUCTURAL MAINTENANCE OF CHROMOSOMES PROTEIN"/>
    <property type="match status" value="1"/>
</dbReference>
<dbReference type="SUPFAM" id="SSF75553">
    <property type="entry name" value="Smc hinge domain"/>
    <property type="match status" value="1"/>
</dbReference>
<dbReference type="GO" id="GO:0008278">
    <property type="term" value="C:cohesin complex"/>
    <property type="evidence" value="ECO:0007669"/>
    <property type="project" value="TreeGrafter"/>
</dbReference>
<keyword evidence="4" id="KW-0539">Nucleus</keyword>
<evidence type="ECO:0000313" key="7">
    <source>
        <dbReference type="EMBL" id="KAG1893331.1"/>
    </source>
</evidence>
<sequence length="354" mass="39045">MTYDPLIETEAKEKFADVYQHLLQAGVNRNESEREAKLKKTLASVRGRVVDLCKPTQDKYETAVSVILGRNIDAIVADEEKTAIECIDVKQLSSPSTRPAPSQSTTSSAHLLEVHRLAVDVIQYEPAIERAMLHACGNALVCDTMDVVRYVCWERGQEVRAVTLAGTVIYKSGLITGGRSTHGGGKKWEKDVQGLSCLRDNLVAQLQELDHSIPRGKADENVIAEVTRLESAIAVIRDDLFTLSAILIPVTRCELFNKAYNHISDCIDQFYKDLTKGKASPMGGIAYLSLQDSEEPYNAGIKYHAMPLMKQFRDMEQLSGGEKTVAALPAPFFVLDEVDAALDNTNVAKIANYI</sequence>
<dbReference type="Gene3D" id="1.20.1060.20">
    <property type="match status" value="1"/>
</dbReference>
<proteinExistence type="predicted"/>
<dbReference type="AlphaFoldDB" id="A0AAD4DSW2"/>
<dbReference type="GeneID" id="64663378"/>
<dbReference type="GO" id="GO:0051301">
    <property type="term" value="P:cell division"/>
    <property type="evidence" value="ECO:0007669"/>
    <property type="project" value="UniProtKB-KW"/>
</dbReference>
<dbReference type="EMBL" id="JABBWK010000102">
    <property type="protein sequence ID" value="KAG1893331.1"/>
    <property type="molecule type" value="Genomic_DNA"/>
</dbReference>
<evidence type="ECO:0000256" key="3">
    <source>
        <dbReference type="ARBA" id="ARBA00023054"/>
    </source>
</evidence>
<dbReference type="SUPFAM" id="SSF52540">
    <property type="entry name" value="P-loop containing nucleoside triphosphate hydrolases"/>
    <property type="match status" value="1"/>
</dbReference>
<keyword evidence="8" id="KW-1185">Reference proteome</keyword>
<keyword evidence="2" id="KW-0498">Mitosis</keyword>